<comment type="caution">
    <text evidence="4">The sequence shown here is derived from an EMBL/GenBank/DDBJ whole genome shotgun (WGS) entry which is preliminary data.</text>
</comment>
<dbReference type="PANTHER" id="PTHR44757">
    <property type="entry name" value="DIGUANYLATE CYCLASE DGCP"/>
    <property type="match status" value="1"/>
</dbReference>
<dbReference type="InterPro" id="IPR043128">
    <property type="entry name" value="Rev_trsase/Diguanyl_cyclase"/>
</dbReference>
<dbReference type="CDD" id="cd01949">
    <property type="entry name" value="GGDEF"/>
    <property type="match status" value="1"/>
</dbReference>
<feature type="domain" description="PAS" evidence="1">
    <location>
        <begin position="9"/>
        <end position="79"/>
    </location>
</feature>
<proteinExistence type="predicted"/>
<sequence length="667" mass="76080">MSTLPHEASTSFHQSIVEFNPFAVLVLSKDGQIREVNHAASEMFGYARAEFPMNDYMDIVVPEHRDTVRRHLDTLTEGTPSIYEARAYHKNGAQLDIHVTTIPLVKEGDMYDVFCLIQDITESIKERAAQEEREERLKAVFHSTSAAMFILDLGGQVADINTAFEETYGWKREEMIGKPLPIIPQAFAKGHQEQVEQGRRGECCQGYETIGLKKDGTCIEVSSSFSPLRNEKGEIIGIVGMTKDISVQKKLERSWKESEERYRKLVELSPEGIMVHREGEVLYANLSAMNYSKENNPEGVSLYSFIPEKDHEMIRQRVQELKEGKVLPYMAIEVTRRDGETIFIDTNSISITHDDQPAILTMFRDITQRSKVEAALKESEKRYRMLADNSLDLIQLVQLDGIVTYASPSHQTVLGYDPSEYVGKGVFYQPDGEVDDAFREVFMNMAITQRPFSCEIHRQHQLGYDVWVELIGTPMFDEEGGFTNMMLVGREITERKKYEEHLEHLSYHDPLTELPNRRLFNALLEQALLEAKRSKRLLGVMYIDLDGFKQINDNFGHDAGDELLRQLAQRVKPCLRDIDRVARMGGDEFVIALPELESNSEAAGIAEEILLSLQQPWLVMDHAFTTTSSIGIAYYQEGDKLQTLLKKADTALYQAKLEGKNTYRIYS</sequence>
<evidence type="ECO:0000313" key="4">
    <source>
        <dbReference type="EMBL" id="GGG60850.1"/>
    </source>
</evidence>
<dbReference type="Pfam" id="PF13426">
    <property type="entry name" value="PAS_9"/>
    <property type="match status" value="3"/>
</dbReference>
<dbReference type="FunFam" id="3.30.70.270:FF:000001">
    <property type="entry name" value="Diguanylate cyclase domain protein"/>
    <property type="match status" value="1"/>
</dbReference>
<dbReference type="PANTHER" id="PTHR44757:SF2">
    <property type="entry name" value="BIOFILM ARCHITECTURE MAINTENANCE PROTEIN MBAA"/>
    <property type="match status" value="1"/>
</dbReference>
<dbReference type="Pfam" id="PF00990">
    <property type="entry name" value="GGDEF"/>
    <property type="match status" value="1"/>
</dbReference>
<dbReference type="PROSITE" id="PS50112">
    <property type="entry name" value="PAS"/>
    <property type="match status" value="3"/>
</dbReference>
<dbReference type="EMBL" id="BMHY01000002">
    <property type="protein sequence ID" value="GGG60850.1"/>
    <property type="molecule type" value="Genomic_DNA"/>
</dbReference>
<feature type="domain" description="PAC" evidence="2">
    <location>
        <begin position="452"/>
        <end position="504"/>
    </location>
</feature>
<dbReference type="InterPro" id="IPR000700">
    <property type="entry name" value="PAS-assoc_C"/>
</dbReference>
<dbReference type="AlphaFoldDB" id="A0A917GXZ7"/>
<dbReference type="CDD" id="cd00130">
    <property type="entry name" value="PAS"/>
    <property type="match status" value="4"/>
</dbReference>
<dbReference type="Gene3D" id="3.30.450.20">
    <property type="entry name" value="PAS domain"/>
    <property type="match status" value="4"/>
</dbReference>
<evidence type="ECO:0000313" key="5">
    <source>
        <dbReference type="Proteomes" id="UP000600247"/>
    </source>
</evidence>
<dbReference type="GO" id="GO:0006355">
    <property type="term" value="P:regulation of DNA-templated transcription"/>
    <property type="evidence" value="ECO:0007669"/>
    <property type="project" value="InterPro"/>
</dbReference>
<name>A0A917GXZ7_9BACL</name>
<dbReference type="Pfam" id="PF00989">
    <property type="entry name" value="PAS"/>
    <property type="match status" value="1"/>
</dbReference>
<dbReference type="InterPro" id="IPR035965">
    <property type="entry name" value="PAS-like_dom_sf"/>
</dbReference>
<dbReference type="SMART" id="SM00267">
    <property type="entry name" value="GGDEF"/>
    <property type="match status" value="1"/>
</dbReference>
<feature type="domain" description="PAS" evidence="1">
    <location>
        <begin position="379"/>
        <end position="429"/>
    </location>
</feature>
<feature type="domain" description="PAC" evidence="2">
    <location>
        <begin position="205"/>
        <end position="257"/>
    </location>
</feature>
<feature type="domain" description="PAC" evidence="2">
    <location>
        <begin position="328"/>
        <end position="378"/>
    </location>
</feature>
<evidence type="ECO:0000259" key="1">
    <source>
        <dbReference type="PROSITE" id="PS50112"/>
    </source>
</evidence>
<protein>
    <recommendedName>
        <fullName evidence="6">PAS domain S-box protein</fullName>
    </recommendedName>
</protein>
<organism evidence="4 5">
    <name type="scientific">Paenibacillus radicis</name>
    <name type="common">ex Gao et al. 2016</name>
    <dbReference type="NCBI Taxonomy" id="1737354"/>
    <lineage>
        <taxon>Bacteria</taxon>
        <taxon>Bacillati</taxon>
        <taxon>Bacillota</taxon>
        <taxon>Bacilli</taxon>
        <taxon>Bacillales</taxon>
        <taxon>Paenibacillaceae</taxon>
        <taxon>Paenibacillus</taxon>
    </lineage>
</organism>
<dbReference type="InterPro" id="IPR000014">
    <property type="entry name" value="PAS"/>
</dbReference>
<feature type="domain" description="PAS" evidence="1">
    <location>
        <begin position="133"/>
        <end position="178"/>
    </location>
</feature>
<evidence type="ECO:0000259" key="2">
    <source>
        <dbReference type="PROSITE" id="PS50113"/>
    </source>
</evidence>
<dbReference type="Proteomes" id="UP000600247">
    <property type="component" value="Unassembled WGS sequence"/>
</dbReference>
<dbReference type="RefSeq" id="WP_188888115.1">
    <property type="nucleotide sequence ID" value="NZ_BMHY01000002.1"/>
</dbReference>
<dbReference type="InterPro" id="IPR001610">
    <property type="entry name" value="PAC"/>
</dbReference>
<accession>A0A917GXZ7</accession>
<dbReference type="PROSITE" id="PS50113">
    <property type="entry name" value="PAC"/>
    <property type="match status" value="3"/>
</dbReference>
<dbReference type="PROSITE" id="PS50887">
    <property type="entry name" value="GGDEF"/>
    <property type="match status" value="1"/>
</dbReference>
<dbReference type="InterPro" id="IPR052155">
    <property type="entry name" value="Biofilm_reg_signaling"/>
</dbReference>
<dbReference type="SUPFAM" id="SSF55785">
    <property type="entry name" value="PYP-like sensor domain (PAS domain)"/>
    <property type="match status" value="4"/>
</dbReference>
<keyword evidence="5" id="KW-1185">Reference proteome</keyword>
<dbReference type="InterPro" id="IPR000160">
    <property type="entry name" value="GGDEF_dom"/>
</dbReference>
<reference evidence="4 5" key="1">
    <citation type="journal article" date="2014" name="Int. J. Syst. Evol. Microbiol.">
        <title>Complete genome sequence of Corynebacterium casei LMG S-19264T (=DSM 44701T), isolated from a smear-ripened cheese.</title>
        <authorList>
            <consortium name="US DOE Joint Genome Institute (JGI-PGF)"/>
            <person name="Walter F."/>
            <person name="Albersmeier A."/>
            <person name="Kalinowski J."/>
            <person name="Ruckert C."/>
        </authorList>
    </citation>
    <scope>NUCLEOTIDE SEQUENCE [LARGE SCALE GENOMIC DNA]</scope>
    <source>
        <strain evidence="4 5">CGMCC 1.15286</strain>
    </source>
</reference>
<dbReference type="Gene3D" id="3.30.70.270">
    <property type="match status" value="1"/>
</dbReference>
<dbReference type="SMART" id="SM00091">
    <property type="entry name" value="PAS"/>
    <property type="match status" value="4"/>
</dbReference>
<dbReference type="NCBIfam" id="TIGR00229">
    <property type="entry name" value="sensory_box"/>
    <property type="match status" value="4"/>
</dbReference>
<dbReference type="InterPro" id="IPR029787">
    <property type="entry name" value="Nucleotide_cyclase"/>
</dbReference>
<evidence type="ECO:0008006" key="6">
    <source>
        <dbReference type="Google" id="ProtNLM"/>
    </source>
</evidence>
<dbReference type="InterPro" id="IPR013767">
    <property type="entry name" value="PAS_fold"/>
</dbReference>
<dbReference type="SMART" id="SM00086">
    <property type="entry name" value="PAC"/>
    <property type="match status" value="4"/>
</dbReference>
<gene>
    <name evidence="4" type="ORF">GCM10010918_12740</name>
</gene>
<dbReference type="SUPFAM" id="SSF55073">
    <property type="entry name" value="Nucleotide cyclase"/>
    <property type="match status" value="1"/>
</dbReference>
<evidence type="ECO:0000259" key="3">
    <source>
        <dbReference type="PROSITE" id="PS50887"/>
    </source>
</evidence>
<dbReference type="NCBIfam" id="TIGR00254">
    <property type="entry name" value="GGDEF"/>
    <property type="match status" value="1"/>
</dbReference>
<feature type="domain" description="GGDEF" evidence="3">
    <location>
        <begin position="536"/>
        <end position="667"/>
    </location>
</feature>